<dbReference type="EMBL" id="JADGJW010000270">
    <property type="protein sequence ID" value="KAJ3220829.1"/>
    <property type="molecule type" value="Genomic_DNA"/>
</dbReference>
<keyword evidence="6" id="KW-0472">Membrane</keyword>
<evidence type="ECO:0000256" key="3">
    <source>
        <dbReference type="ARBA" id="ARBA00022448"/>
    </source>
</evidence>
<organism evidence="8 9">
    <name type="scientific">Clydaea vesicula</name>
    <dbReference type="NCBI Taxonomy" id="447962"/>
    <lineage>
        <taxon>Eukaryota</taxon>
        <taxon>Fungi</taxon>
        <taxon>Fungi incertae sedis</taxon>
        <taxon>Chytridiomycota</taxon>
        <taxon>Chytridiomycota incertae sedis</taxon>
        <taxon>Chytridiomycetes</taxon>
        <taxon>Lobulomycetales</taxon>
        <taxon>Lobulomycetaceae</taxon>
        <taxon>Clydaea</taxon>
    </lineage>
</organism>
<dbReference type="InterPro" id="IPR017105">
    <property type="entry name" value="AP3_complex_dsu"/>
</dbReference>
<evidence type="ECO:0000259" key="7">
    <source>
        <dbReference type="Pfam" id="PF01602"/>
    </source>
</evidence>
<dbReference type="SUPFAM" id="SSF48371">
    <property type="entry name" value="ARM repeat"/>
    <property type="match status" value="1"/>
</dbReference>
<dbReference type="Proteomes" id="UP001211065">
    <property type="component" value="Unassembled WGS sequence"/>
</dbReference>
<dbReference type="GO" id="GO:0010008">
    <property type="term" value="C:endosome membrane"/>
    <property type="evidence" value="ECO:0007669"/>
    <property type="project" value="TreeGrafter"/>
</dbReference>
<name>A0AAD5XYI2_9FUNG</name>
<dbReference type="Pfam" id="PF01602">
    <property type="entry name" value="Adaptin_N"/>
    <property type="match status" value="1"/>
</dbReference>
<evidence type="ECO:0000256" key="6">
    <source>
        <dbReference type="ARBA" id="ARBA00023136"/>
    </source>
</evidence>
<keyword evidence="3" id="KW-0813">Transport</keyword>
<accession>A0AAD5XYI2</accession>
<evidence type="ECO:0000256" key="2">
    <source>
        <dbReference type="ARBA" id="ARBA00006613"/>
    </source>
</evidence>
<dbReference type="Gene3D" id="1.25.10.10">
    <property type="entry name" value="Leucine-rich Repeat Variant"/>
    <property type="match status" value="1"/>
</dbReference>
<evidence type="ECO:0000313" key="8">
    <source>
        <dbReference type="EMBL" id="KAJ3220829.1"/>
    </source>
</evidence>
<proteinExistence type="inferred from homology"/>
<comment type="similarity">
    <text evidence="2">Belongs to the adaptor complexes large subunit family.</text>
</comment>
<dbReference type="AlphaFoldDB" id="A0AAD5XYI2"/>
<comment type="caution">
    <text evidence="8">The sequence shown here is derived from an EMBL/GenBank/DDBJ whole genome shotgun (WGS) entry which is preliminary data.</text>
</comment>
<dbReference type="InterPro" id="IPR011989">
    <property type="entry name" value="ARM-like"/>
</dbReference>
<dbReference type="GO" id="GO:0030123">
    <property type="term" value="C:AP-3 adaptor complex"/>
    <property type="evidence" value="ECO:0007669"/>
    <property type="project" value="InterPro"/>
</dbReference>
<sequence>MQNIFFRQSLTDLIRGLRANKLDEEKFISSSIDQIRIDLKTTDEALKASCLQKLAYLHLLGYDMRWANFNIIEILSSQNINYKRIAYMTAAVSFDQDTDVIMLCTNQIKKDLHSNNYLEAAIALHGLAQIITPDLGRDLCQDLIAMMNHSKPHIRKRVILVLYKVFLKYPDALRLAYPRLKEKLEDKDNSVICAAVNVICELARKNPKSYLPLAPILYGHLTNSTNNWMLIKIVKLFAALMPLEPRLVKKLQEPISHLLATTNASSLLYECIHTAIEGGMITAEEDDSEESFALYNLVVDKLKLYLNDKDQNLKYLGLFALSKLLKIRPNASQTYKEIVLACLDDSDSSIRTRSLEIICAMVNEDNLIDIVNKLLSQLISSDAGANPNQCLNFDQVYRENIVKKVISISSKDLYRYVSDFEWYIKVLYQIATCQGISLGKEISDQLIDVTVRVQEVKVFTDKQMLESLSIEKSNSAVFYGAAWIVGEFINPSFIKLNLLFDTFLLKDCVSNLEPSIQAVLIHASLKIFIKFVASSTINEILSDICVLLKDYYSALSSSSHLEVQERASMSLALVSVIESSSTPVEQAIDFLEMFDGEFNPVAEYAQNQVGIPEGLDLDAWISEPIIIDEERVVEVSNGEYISISNNSPKKSADPYYINKADNDSDDIDSIPMVNLDLDENISIISVKKQVVDITAGKKSIKSKQYKINRSQGEVPDGGIILNTSTKKVEKVLDADTMAVMSVDLTTLEEDSRFIPVSDATSTQERTIDVYNEIVYKKKGKGKGKAEKKEKKKKKNVFIDEVVESVNLKDNDILNCGLPPPLISNNSDSEFDNRVVFNDDQLLIKFNFTTNQDEIENQIAHTESEDKFLITIFLKIKNKSSTELTSLKLIYSNRLDNLIELKESTARNYEKINFLNPLKTDQLFIDELQMELEIDKEAIKFIPEQIIDVHLQTDTSEHKFPITLPISINIRKQLNPISPVEFELLLKDEQNANYFKYEVSTQFRIANFNNFDTLISTDLVNLLRLKVIQSLSGEKIAVFGKLFFFKENEEYIAGVIELKQKNGLKGVILCKFKGGNKIVLDALIDDVHKWELENEI</sequence>
<evidence type="ECO:0000256" key="4">
    <source>
        <dbReference type="ARBA" id="ARBA00022737"/>
    </source>
</evidence>
<reference evidence="8" key="1">
    <citation type="submission" date="2020-05" db="EMBL/GenBank/DDBJ databases">
        <title>Phylogenomic resolution of chytrid fungi.</title>
        <authorList>
            <person name="Stajich J.E."/>
            <person name="Amses K."/>
            <person name="Simmons R."/>
            <person name="Seto K."/>
            <person name="Myers J."/>
            <person name="Bonds A."/>
            <person name="Quandt C.A."/>
            <person name="Barry K."/>
            <person name="Liu P."/>
            <person name="Grigoriev I."/>
            <person name="Longcore J.E."/>
            <person name="James T.Y."/>
        </authorList>
    </citation>
    <scope>NUCLEOTIDE SEQUENCE</scope>
    <source>
        <strain evidence="8">JEL0476</strain>
    </source>
</reference>
<dbReference type="InterPro" id="IPR002553">
    <property type="entry name" value="Clathrin/coatomer_adapt-like_N"/>
</dbReference>
<dbReference type="GO" id="GO:0006623">
    <property type="term" value="P:protein targeting to vacuole"/>
    <property type="evidence" value="ECO:0007669"/>
    <property type="project" value="TreeGrafter"/>
</dbReference>
<comment type="subcellular location">
    <subcellularLocation>
        <location evidence="1">Endomembrane system</location>
    </subcellularLocation>
</comment>
<dbReference type="InterPro" id="IPR016024">
    <property type="entry name" value="ARM-type_fold"/>
</dbReference>
<dbReference type="PANTHER" id="PTHR22781">
    <property type="entry name" value="DELTA ADAPTIN-RELATED"/>
    <property type="match status" value="1"/>
</dbReference>
<feature type="domain" description="Clathrin/coatomer adaptor adaptin-like N-terminal" evidence="7">
    <location>
        <begin position="24"/>
        <end position="575"/>
    </location>
</feature>
<keyword evidence="9" id="KW-1185">Reference proteome</keyword>
<protein>
    <submittedName>
        <fullName evidence="8">AP-3 complex subunit delta-1</fullName>
    </submittedName>
</protein>
<gene>
    <name evidence="8" type="primary">AP3D1</name>
    <name evidence="8" type="ORF">HK099_003985</name>
</gene>
<evidence type="ECO:0000313" key="9">
    <source>
        <dbReference type="Proteomes" id="UP001211065"/>
    </source>
</evidence>
<keyword evidence="5" id="KW-0653">Protein transport</keyword>
<evidence type="ECO:0000256" key="1">
    <source>
        <dbReference type="ARBA" id="ARBA00004308"/>
    </source>
</evidence>
<dbReference type="GO" id="GO:0006896">
    <property type="term" value="P:Golgi to vacuole transport"/>
    <property type="evidence" value="ECO:0007669"/>
    <property type="project" value="TreeGrafter"/>
</dbReference>
<evidence type="ECO:0000256" key="5">
    <source>
        <dbReference type="ARBA" id="ARBA00022927"/>
    </source>
</evidence>
<dbReference type="PANTHER" id="PTHR22781:SF12">
    <property type="entry name" value="AP-3 COMPLEX SUBUNIT DELTA-1"/>
    <property type="match status" value="1"/>
</dbReference>
<keyword evidence="4" id="KW-0677">Repeat</keyword>